<accession>A0A4Y2P6A0</accession>
<dbReference type="AlphaFoldDB" id="A0A4Y2P6A0"/>
<protein>
    <submittedName>
        <fullName evidence="1">Uncharacterized protein</fullName>
    </submittedName>
</protein>
<dbReference type="Proteomes" id="UP000499080">
    <property type="component" value="Unassembled WGS sequence"/>
</dbReference>
<comment type="caution">
    <text evidence="1">The sequence shown here is derived from an EMBL/GenBank/DDBJ whole genome shotgun (WGS) entry which is preliminary data.</text>
</comment>
<proteinExistence type="predicted"/>
<dbReference type="EMBL" id="BGPR01010400">
    <property type="protein sequence ID" value="GBN45970.1"/>
    <property type="molecule type" value="Genomic_DNA"/>
</dbReference>
<evidence type="ECO:0000313" key="1">
    <source>
        <dbReference type="EMBL" id="GBN45970.1"/>
    </source>
</evidence>
<reference evidence="1 2" key="1">
    <citation type="journal article" date="2019" name="Sci. Rep.">
        <title>Orb-weaving spider Araneus ventricosus genome elucidates the spidroin gene catalogue.</title>
        <authorList>
            <person name="Kono N."/>
            <person name="Nakamura H."/>
            <person name="Ohtoshi R."/>
            <person name="Moran D.A.P."/>
            <person name="Shinohara A."/>
            <person name="Yoshida Y."/>
            <person name="Fujiwara M."/>
            <person name="Mori M."/>
            <person name="Tomita M."/>
            <person name="Arakawa K."/>
        </authorList>
    </citation>
    <scope>NUCLEOTIDE SEQUENCE [LARGE SCALE GENOMIC DNA]</scope>
</reference>
<organism evidence="1 2">
    <name type="scientific">Araneus ventricosus</name>
    <name type="common">Orbweaver spider</name>
    <name type="synonym">Epeira ventricosa</name>
    <dbReference type="NCBI Taxonomy" id="182803"/>
    <lineage>
        <taxon>Eukaryota</taxon>
        <taxon>Metazoa</taxon>
        <taxon>Ecdysozoa</taxon>
        <taxon>Arthropoda</taxon>
        <taxon>Chelicerata</taxon>
        <taxon>Arachnida</taxon>
        <taxon>Araneae</taxon>
        <taxon>Araneomorphae</taxon>
        <taxon>Entelegynae</taxon>
        <taxon>Araneoidea</taxon>
        <taxon>Araneidae</taxon>
        <taxon>Araneus</taxon>
    </lineage>
</organism>
<gene>
    <name evidence="1" type="ORF">AVEN_180311_1</name>
</gene>
<sequence length="110" mass="12430">MVDEDKTVEPSQKHYQTTMFRTKALFQRRVASSANFESLEACICGQWNSNSLAVPGAWLCKYLSSARVNGCNGAVWSFEVRAIYCYNAGNHRCTYKPTSHIDSSYSDDEK</sequence>
<name>A0A4Y2P6A0_ARAVE</name>
<keyword evidence="2" id="KW-1185">Reference proteome</keyword>
<evidence type="ECO:0000313" key="2">
    <source>
        <dbReference type="Proteomes" id="UP000499080"/>
    </source>
</evidence>